<organism evidence="2">
    <name type="scientific">Gordonia sp. MP11Mi</name>
    <dbReference type="NCBI Taxonomy" id="3022769"/>
    <lineage>
        <taxon>Bacteria</taxon>
        <taxon>Bacillati</taxon>
        <taxon>Actinomycetota</taxon>
        <taxon>Actinomycetes</taxon>
        <taxon>Mycobacteriales</taxon>
        <taxon>Gordoniaceae</taxon>
        <taxon>Gordonia</taxon>
    </lineage>
</organism>
<proteinExistence type="predicted"/>
<dbReference type="RefSeq" id="WP_420040682.1">
    <property type="nucleotide sequence ID" value="NZ_CP128986.1"/>
</dbReference>
<dbReference type="AlphaFoldDB" id="A0AA97CUE1"/>
<dbReference type="Pfam" id="PF09203">
    <property type="entry name" value="MspA"/>
    <property type="match status" value="1"/>
</dbReference>
<gene>
    <name evidence="2" type="ORF">MP11Mi_04310</name>
</gene>
<evidence type="ECO:0008006" key="3">
    <source>
        <dbReference type="Google" id="ProtNLM"/>
    </source>
</evidence>
<feature type="signal peptide" evidence="1">
    <location>
        <begin position="1"/>
        <end position="35"/>
    </location>
</feature>
<accession>A0AA97CUE1</accession>
<dbReference type="InterPro" id="IPR015286">
    <property type="entry name" value="Porin_fam_mycobact-type"/>
</dbReference>
<dbReference type="Gene3D" id="2.60.40.1650">
    <property type="entry name" value="Porin MspA (Ig-like beta-sandwich domain)"/>
    <property type="match status" value="1"/>
</dbReference>
<feature type="chain" id="PRO_5041670602" description="MspA family protein" evidence="1">
    <location>
        <begin position="36"/>
        <end position="210"/>
    </location>
</feature>
<protein>
    <recommendedName>
        <fullName evidence="3">MspA family protein</fullName>
    </recommendedName>
</protein>
<reference evidence="2" key="1">
    <citation type="submission" date="2023-06" db="EMBL/GenBank/DDBJ databases">
        <title>Gordonia sp. nov. and Pseudochrobactrum sp. nov., two species isolated from the burying beetle Nicrophorus vespilloides.</title>
        <authorList>
            <person name="Poehlein A."/>
            <person name="Guzman J."/>
            <person name="Daniel R."/>
            <person name="Vilcinskas A."/>
        </authorList>
    </citation>
    <scope>NUCLEOTIDE SEQUENCE</scope>
    <source>
        <strain evidence="2">MP11Mi</strain>
    </source>
</reference>
<name>A0AA97CUE1_9ACTN</name>
<dbReference type="EMBL" id="CP128986">
    <property type="protein sequence ID" value="WOC11364.1"/>
    <property type="molecule type" value="Genomic_DNA"/>
</dbReference>
<sequence length="210" mass="20792">MSKKATTIARRAAAVAAVSAVGAAGLMINAGDADAARLPSGSKTSTGIDGQVVKISRSGESARALHSVANNGAGRSAAVSGTYKATLSKGTGSMKVGYLVGCQVNITGLSGGLSGSLSATGPTLSGSLTVPLEPGQVKFLSGDNLSLKKGKGTVMVDSLNITVEQCGGYASARSVVQVLAADGFSNEDDAISADSGYVQSTLYGKPFSLN</sequence>
<keyword evidence="1" id="KW-0732">Signal</keyword>
<evidence type="ECO:0000256" key="1">
    <source>
        <dbReference type="SAM" id="SignalP"/>
    </source>
</evidence>
<evidence type="ECO:0000313" key="2">
    <source>
        <dbReference type="EMBL" id="WOC11364.1"/>
    </source>
</evidence>